<evidence type="ECO:0000256" key="4">
    <source>
        <dbReference type="ARBA" id="ARBA00023157"/>
    </source>
</evidence>
<feature type="non-terminal residue" evidence="5">
    <location>
        <position position="227"/>
    </location>
</feature>
<dbReference type="Gene3D" id="2.170.300.10">
    <property type="entry name" value="Tie2 ligand-binding domain superfamily"/>
    <property type="match status" value="2"/>
</dbReference>
<dbReference type="EMBL" id="KK115770">
    <property type="protein sequence ID" value="KFM65970.1"/>
    <property type="molecule type" value="Genomic_DNA"/>
</dbReference>
<dbReference type="AlphaFoldDB" id="A0A087TLI1"/>
<evidence type="ECO:0000313" key="6">
    <source>
        <dbReference type="Proteomes" id="UP000054359"/>
    </source>
</evidence>
<dbReference type="FunFam" id="2.170.300.10:FF:000041">
    <property type="entry name" value="Tyrosine protein kinase receptor tie-1, putative"/>
    <property type="match status" value="1"/>
</dbReference>
<dbReference type="STRING" id="407821.A0A087TLI1"/>
<keyword evidence="2" id="KW-0732">Signal</keyword>
<dbReference type="PANTHER" id="PTHR24043">
    <property type="entry name" value="SCAVENGER RECEPTOR CLASS F"/>
    <property type="match status" value="1"/>
</dbReference>
<keyword evidence="6" id="KW-1185">Reference proteome</keyword>
<protein>
    <submittedName>
        <fullName evidence="5">Multiple epidermal growth factor-like domains protein 10</fullName>
    </submittedName>
</protein>
<dbReference type="OMA" id="YCKESKP"/>
<evidence type="ECO:0000256" key="3">
    <source>
        <dbReference type="ARBA" id="ARBA00022737"/>
    </source>
</evidence>
<evidence type="ECO:0000313" key="5">
    <source>
        <dbReference type="EMBL" id="KFM65970.1"/>
    </source>
</evidence>
<dbReference type="SUPFAM" id="SSF48726">
    <property type="entry name" value="Immunoglobulin"/>
    <property type="match status" value="1"/>
</dbReference>
<dbReference type="Proteomes" id="UP000054359">
    <property type="component" value="Unassembled WGS sequence"/>
</dbReference>
<dbReference type="InterPro" id="IPR036179">
    <property type="entry name" value="Ig-like_dom_sf"/>
</dbReference>
<accession>A0A087TLI1</accession>
<name>A0A087TLI1_STEMI</name>
<organism evidence="5 6">
    <name type="scientific">Stegodyphus mimosarum</name>
    <name type="common">African social velvet spider</name>
    <dbReference type="NCBI Taxonomy" id="407821"/>
    <lineage>
        <taxon>Eukaryota</taxon>
        <taxon>Metazoa</taxon>
        <taxon>Ecdysozoa</taxon>
        <taxon>Arthropoda</taxon>
        <taxon>Chelicerata</taxon>
        <taxon>Arachnida</taxon>
        <taxon>Araneae</taxon>
        <taxon>Araneomorphae</taxon>
        <taxon>Entelegynae</taxon>
        <taxon>Eresoidea</taxon>
        <taxon>Eresidae</taxon>
        <taxon>Stegodyphus</taxon>
    </lineage>
</organism>
<dbReference type="GO" id="GO:0005044">
    <property type="term" value="F:scavenger receptor activity"/>
    <property type="evidence" value="ECO:0007669"/>
    <property type="project" value="InterPro"/>
</dbReference>
<evidence type="ECO:0000256" key="2">
    <source>
        <dbReference type="ARBA" id="ARBA00022729"/>
    </source>
</evidence>
<dbReference type="PANTHER" id="PTHR24043:SF8">
    <property type="entry name" value="EGF-LIKE DOMAIN-CONTAINING PROTEIN"/>
    <property type="match status" value="1"/>
</dbReference>
<dbReference type="InterPro" id="IPR042635">
    <property type="entry name" value="MEGF10/SREC1/2-like"/>
</dbReference>
<keyword evidence="1" id="KW-0245">EGF-like domain</keyword>
<gene>
    <name evidence="5" type="ORF">X975_19675</name>
</gene>
<proteinExistence type="predicted"/>
<dbReference type="OrthoDB" id="192253at2759"/>
<evidence type="ECO:0000256" key="1">
    <source>
        <dbReference type="ARBA" id="ARBA00022536"/>
    </source>
</evidence>
<sequence>MFRSSSEVPDLKVSIKSPQQYEYQAFVKVKLNRCGIFEFFCTVRNQHGFDMKKMTLIITECPPGRFGRNCASICHCYENAACDKVTGACEGDCKAGYMGFNCQKRCPTNSYGVNCRKKCLCANGGRCNRADGTCACVGRWRGRYCKESKPQIVAVSNLIVQIGQEAVISCTADGIPEPLIIIYDSKCNVMDVRVKSLQRHRYQAVGNVKPAKSGIFELLCTTRNSKG</sequence>
<keyword evidence="4" id="KW-1015">Disulfide bond</keyword>
<reference evidence="5 6" key="1">
    <citation type="submission" date="2013-11" db="EMBL/GenBank/DDBJ databases">
        <title>Genome sequencing of Stegodyphus mimosarum.</title>
        <authorList>
            <person name="Bechsgaard J."/>
        </authorList>
    </citation>
    <scope>NUCLEOTIDE SEQUENCE [LARGE SCALE GENOMIC DNA]</scope>
</reference>
<keyword evidence="3" id="KW-0677">Repeat</keyword>